<sequence>MSIQADLGTYDPYSNPLVTPWSKLAYDSLINVTPKGKFVSGLAKTWKSDLTSATFVLGDGITCSDGTALTASQVAADLTYVANPKNGSALYGSGVPTIPFVATGDDKSGTVSIKLKSPFAFLLNMLAEMPIVCKEGLKDPKSLAAASDGTGPFVLTKVVAGQSYTFTVRKGYTWGPDGASTSAAGTPKTVVLRVVDNETTATNMLLSGELNAAQIDGSDRKRASARGFETAKMPEPAVWLWPNQRAGRPTADLAVRSALVESLDLNELVAVSTSGQGRAATGLAIGTPMTCPAVNDVQNLLPSYDMKAAKAALDKAGWTLGSDGKRSKNGKQLQLTVRYAPEASAGAKPAAELIAQAWTRLGVGVTLKSDTFATLSQVMFKTGDYDVYVAPMSWSMPTQVYKYVTGAAAPAGLNFAAVDNADYNALAEKALDAESSQACGLWSKAEAALYRDVNVVPVAEQSDTYFFSGATAEVMTREIPVPTSIRVYK</sequence>
<keyword evidence="3" id="KW-1185">Reference proteome</keyword>
<reference evidence="2" key="1">
    <citation type="journal article" date="2014" name="Int. J. Syst. Evol. Microbiol.">
        <title>Complete genome sequence of Corynebacterium casei LMG S-19264T (=DSM 44701T), isolated from a smear-ripened cheese.</title>
        <authorList>
            <consortium name="US DOE Joint Genome Institute (JGI-PGF)"/>
            <person name="Walter F."/>
            <person name="Albersmeier A."/>
            <person name="Kalinowski J."/>
            <person name="Ruckert C."/>
        </authorList>
    </citation>
    <scope>NUCLEOTIDE SEQUENCE</scope>
    <source>
        <strain evidence="2">CGMCC 4.7110</strain>
    </source>
</reference>
<dbReference type="PIRSF" id="PIRSF002741">
    <property type="entry name" value="MppA"/>
    <property type="match status" value="1"/>
</dbReference>
<protein>
    <submittedName>
        <fullName evidence="2">Peptide ABC transporter substrate-binding protein</fullName>
    </submittedName>
</protein>
<dbReference type="GO" id="GO:1904680">
    <property type="term" value="F:peptide transmembrane transporter activity"/>
    <property type="evidence" value="ECO:0007669"/>
    <property type="project" value="TreeGrafter"/>
</dbReference>
<dbReference type="InterPro" id="IPR039424">
    <property type="entry name" value="SBP_5"/>
</dbReference>
<dbReference type="Gene3D" id="3.40.190.10">
    <property type="entry name" value="Periplasmic binding protein-like II"/>
    <property type="match status" value="1"/>
</dbReference>
<name>A0A918CTQ5_9ACTN</name>
<evidence type="ECO:0000313" key="3">
    <source>
        <dbReference type="Proteomes" id="UP000653411"/>
    </source>
</evidence>
<proteinExistence type="predicted"/>
<dbReference type="Pfam" id="PF00496">
    <property type="entry name" value="SBP_bac_5"/>
    <property type="match status" value="1"/>
</dbReference>
<comment type="caution">
    <text evidence="2">The sequence shown here is derived from an EMBL/GenBank/DDBJ whole genome shotgun (WGS) entry which is preliminary data.</text>
</comment>
<dbReference type="GO" id="GO:0015833">
    <property type="term" value="P:peptide transport"/>
    <property type="evidence" value="ECO:0007669"/>
    <property type="project" value="TreeGrafter"/>
</dbReference>
<dbReference type="InterPro" id="IPR000914">
    <property type="entry name" value="SBP_5_dom"/>
</dbReference>
<dbReference type="EMBL" id="BMML01000013">
    <property type="protein sequence ID" value="GGN22729.1"/>
    <property type="molecule type" value="Genomic_DNA"/>
</dbReference>
<evidence type="ECO:0000259" key="1">
    <source>
        <dbReference type="Pfam" id="PF00496"/>
    </source>
</evidence>
<dbReference type="CDD" id="cd00995">
    <property type="entry name" value="PBP2_NikA_DppA_OppA_like"/>
    <property type="match status" value="1"/>
</dbReference>
<dbReference type="GO" id="GO:0042597">
    <property type="term" value="C:periplasmic space"/>
    <property type="evidence" value="ECO:0007669"/>
    <property type="project" value="UniProtKB-ARBA"/>
</dbReference>
<gene>
    <name evidence="2" type="ORF">GCM10011578_054600</name>
</gene>
<feature type="domain" description="Solute-binding protein family 5" evidence="1">
    <location>
        <begin position="37"/>
        <end position="398"/>
    </location>
</feature>
<dbReference type="Proteomes" id="UP000653411">
    <property type="component" value="Unassembled WGS sequence"/>
</dbReference>
<dbReference type="InterPro" id="IPR030678">
    <property type="entry name" value="Peptide/Ni-bd"/>
</dbReference>
<dbReference type="GO" id="GO:0043190">
    <property type="term" value="C:ATP-binding cassette (ABC) transporter complex"/>
    <property type="evidence" value="ECO:0007669"/>
    <property type="project" value="InterPro"/>
</dbReference>
<dbReference type="SUPFAM" id="SSF53850">
    <property type="entry name" value="Periplasmic binding protein-like II"/>
    <property type="match status" value="1"/>
</dbReference>
<reference evidence="2" key="2">
    <citation type="submission" date="2020-09" db="EMBL/GenBank/DDBJ databases">
        <authorList>
            <person name="Sun Q."/>
            <person name="Zhou Y."/>
        </authorList>
    </citation>
    <scope>NUCLEOTIDE SEQUENCE</scope>
    <source>
        <strain evidence="2">CGMCC 4.7110</strain>
    </source>
</reference>
<dbReference type="RefSeq" id="WP_189265468.1">
    <property type="nucleotide sequence ID" value="NZ_BMML01000013.1"/>
</dbReference>
<accession>A0A918CTQ5</accession>
<evidence type="ECO:0000313" key="2">
    <source>
        <dbReference type="EMBL" id="GGN22729.1"/>
    </source>
</evidence>
<dbReference type="PANTHER" id="PTHR30290">
    <property type="entry name" value="PERIPLASMIC BINDING COMPONENT OF ABC TRANSPORTER"/>
    <property type="match status" value="1"/>
</dbReference>
<dbReference type="Gene3D" id="3.10.105.10">
    <property type="entry name" value="Dipeptide-binding Protein, Domain 3"/>
    <property type="match status" value="1"/>
</dbReference>
<organism evidence="2 3">
    <name type="scientific">Streptomyces fuscichromogenes</name>
    <dbReference type="NCBI Taxonomy" id="1324013"/>
    <lineage>
        <taxon>Bacteria</taxon>
        <taxon>Bacillati</taxon>
        <taxon>Actinomycetota</taxon>
        <taxon>Actinomycetes</taxon>
        <taxon>Kitasatosporales</taxon>
        <taxon>Streptomycetaceae</taxon>
        <taxon>Streptomyces</taxon>
    </lineage>
</organism>
<dbReference type="AlphaFoldDB" id="A0A918CTQ5"/>